<evidence type="ECO:0000256" key="2">
    <source>
        <dbReference type="ARBA" id="ARBA00022448"/>
    </source>
</evidence>
<keyword evidence="4" id="KW-0410">Iron transport</keyword>
<proteinExistence type="inferred from homology"/>
<sequence>MRTLRSTTSLSTWLLAGMVAATAAGTAQAQIADGVPAGALTEVVVTAQKREQRLQEVPQAVQVVTGAQLEAAGVREFTDLTKMAPSLVVRPAENPVNASVSIRGVGTFAFSIGVEPSVAVQMDDVPVQFQPRAFTDLSDVERIEVLRGPQSTLYGKSASAGLINIVTKDPTTTFSSKVNAMYTTDHEYLIGAAVSGPISDKFGFRVNVTRDQFDGNVKNLYNGNKVNGRDFTAARGKFRWDVTDALTVTAGLWYVDGGTTVGRPFIGLAPNAFLRGNSAQPPTVYAPGVTAGPDNTNITNNFLAGTNYTDQGQSLKIEWNLGFASLVSITGHDHYKLTDTLDQDDTSVATPDNRQFGTFKQTSWSQEVRLVSANDSPIRYTAGFYYANVDFSRDFTRGPFFAQARWYGTSGSEQIAGFGQLEYTFFDKFTAIGGVRVQHEKIDYTFRDIQNGNAFFSGGGTDDFETYKLALQYQVAKDFMVYGSYSTGHKGQTFDLSTGFNSNRALAGPVKPETSKSWEIGARTQWLNRRVTANLTLFDARYEDFQAQGIETLPDGTLNYRLTNVGKLHNRGVELETSALVTEQFRAGFSAAYLDAEIADFPLAQCFPLQTAAQGCTGSPARQNLTGATPPQSPKWKLTATADYTIPLPSMPFEGVLQGVYSYQTTVNYGLNQDPQTVQKSYGILNLSAGIRDTSGRYEVSVFVNNVTDQRYYAHIFNSTGNYNNVLATQSLPPRDFSRYAGIKASYNF</sequence>
<evidence type="ECO:0000256" key="11">
    <source>
        <dbReference type="PROSITE-ProRule" id="PRU01360"/>
    </source>
</evidence>
<keyword evidence="7" id="KW-0406">Ion transport</keyword>
<keyword evidence="2 11" id="KW-0813">Transport</keyword>
<keyword evidence="10 11" id="KW-0998">Cell outer membrane</keyword>
<dbReference type="AlphaFoldDB" id="A0A8S8XGJ5"/>
<keyword evidence="6" id="KW-0408">Iron</keyword>
<evidence type="ECO:0000259" key="15">
    <source>
        <dbReference type="Pfam" id="PF07715"/>
    </source>
</evidence>
<evidence type="ECO:0000313" key="16">
    <source>
        <dbReference type="EMBL" id="GIL41674.1"/>
    </source>
</evidence>
<evidence type="ECO:0000256" key="6">
    <source>
        <dbReference type="ARBA" id="ARBA00023004"/>
    </source>
</evidence>
<feature type="domain" description="TonB-dependent receptor-like beta-barrel" evidence="14">
    <location>
        <begin position="278"/>
        <end position="707"/>
    </location>
</feature>
<dbReference type="RefSeq" id="WP_420245263.1">
    <property type="nucleotide sequence ID" value="NZ_BOPV01000001.1"/>
</dbReference>
<name>A0A8S8XGJ5_9PROT</name>
<dbReference type="SUPFAM" id="SSF56935">
    <property type="entry name" value="Porins"/>
    <property type="match status" value="1"/>
</dbReference>
<feature type="signal peptide" evidence="13">
    <location>
        <begin position="1"/>
        <end position="29"/>
    </location>
</feature>
<dbReference type="Proteomes" id="UP000681075">
    <property type="component" value="Unassembled WGS sequence"/>
</dbReference>
<evidence type="ECO:0000313" key="17">
    <source>
        <dbReference type="Proteomes" id="UP000681075"/>
    </source>
</evidence>
<keyword evidence="8 12" id="KW-0798">TonB box</keyword>
<dbReference type="InterPro" id="IPR012910">
    <property type="entry name" value="Plug_dom"/>
</dbReference>
<evidence type="ECO:0000256" key="5">
    <source>
        <dbReference type="ARBA" id="ARBA00022692"/>
    </source>
</evidence>
<dbReference type="GO" id="GO:0006826">
    <property type="term" value="P:iron ion transport"/>
    <property type="evidence" value="ECO:0007669"/>
    <property type="project" value="UniProtKB-KW"/>
</dbReference>
<protein>
    <submittedName>
        <fullName evidence="16">TonB-dependent receptor</fullName>
    </submittedName>
</protein>
<evidence type="ECO:0000256" key="7">
    <source>
        <dbReference type="ARBA" id="ARBA00023065"/>
    </source>
</evidence>
<evidence type="ECO:0000256" key="9">
    <source>
        <dbReference type="ARBA" id="ARBA00023136"/>
    </source>
</evidence>
<dbReference type="GO" id="GO:0009279">
    <property type="term" value="C:cell outer membrane"/>
    <property type="evidence" value="ECO:0007669"/>
    <property type="project" value="UniProtKB-SubCell"/>
</dbReference>
<keyword evidence="5 11" id="KW-0812">Transmembrane</keyword>
<dbReference type="InterPro" id="IPR000531">
    <property type="entry name" value="Beta-barrel_TonB"/>
</dbReference>
<evidence type="ECO:0000259" key="14">
    <source>
        <dbReference type="Pfam" id="PF00593"/>
    </source>
</evidence>
<evidence type="ECO:0000256" key="3">
    <source>
        <dbReference type="ARBA" id="ARBA00022452"/>
    </source>
</evidence>
<accession>A0A8S8XGJ5</accession>
<dbReference type="PROSITE" id="PS52016">
    <property type="entry name" value="TONB_DEPENDENT_REC_3"/>
    <property type="match status" value="1"/>
</dbReference>
<dbReference type="PANTHER" id="PTHR32552">
    <property type="entry name" value="FERRICHROME IRON RECEPTOR-RELATED"/>
    <property type="match status" value="1"/>
</dbReference>
<evidence type="ECO:0000256" key="10">
    <source>
        <dbReference type="ARBA" id="ARBA00023237"/>
    </source>
</evidence>
<feature type="domain" description="TonB-dependent receptor plug" evidence="15">
    <location>
        <begin position="54"/>
        <end position="161"/>
    </location>
</feature>
<dbReference type="EMBL" id="BOPV01000001">
    <property type="protein sequence ID" value="GIL41674.1"/>
    <property type="molecule type" value="Genomic_DNA"/>
</dbReference>
<evidence type="ECO:0000256" key="13">
    <source>
        <dbReference type="SAM" id="SignalP"/>
    </source>
</evidence>
<comment type="similarity">
    <text evidence="11 12">Belongs to the TonB-dependent receptor family.</text>
</comment>
<evidence type="ECO:0000256" key="8">
    <source>
        <dbReference type="ARBA" id="ARBA00023077"/>
    </source>
</evidence>
<dbReference type="Gene3D" id="2.40.170.20">
    <property type="entry name" value="TonB-dependent receptor, beta-barrel domain"/>
    <property type="match status" value="1"/>
</dbReference>
<dbReference type="PANTHER" id="PTHR32552:SF81">
    <property type="entry name" value="TONB-DEPENDENT OUTER MEMBRANE RECEPTOR"/>
    <property type="match status" value="1"/>
</dbReference>
<dbReference type="Pfam" id="PF07715">
    <property type="entry name" value="Plug"/>
    <property type="match status" value="1"/>
</dbReference>
<evidence type="ECO:0000256" key="4">
    <source>
        <dbReference type="ARBA" id="ARBA00022496"/>
    </source>
</evidence>
<gene>
    <name evidence="16" type="primary">fyuA_7</name>
    <name evidence="16" type="ORF">TMPK1_39110</name>
</gene>
<comment type="subcellular location">
    <subcellularLocation>
        <location evidence="1 11">Cell outer membrane</location>
        <topology evidence="1 11">Multi-pass membrane protein</topology>
    </subcellularLocation>
</comment>
<feature type="chain" id="PRO_5035828059" evidence="13">
    <location>
        <begin position="30"/>
        <end position="749"/>
    </location>
</feature>
<keyword evidence="13" id="KW-0732">Signal</keyword>
<keyword evidence="9 11" id="KW-0472">Membrane</keyword>
<evidence type="ECO:0000256" key="12">
    <source>
        <dbReference type="RuleBase" id="RU003357"/>
    </source>
</evidence>
<dbReference type="InterPro" id="IPR039426">
    <property type="entry name" value="TonB-dep_rcpt-like"/>
</dbReference>
<keyword evidence="17" id="KW-1185">Reference proteome</keyword>
<keyword evidence="16" id="KW-0675">Receptor</keyword>
<keyword evidence="3 11" id="KW-1134">Transmembrane beta strand</keyword>
<comment type="caution">
    <text evidence="16">The sequence shown here is derived from an EMBL/GenBank/DDBJ whole genome shotgun (WGS) entry which is preliminary data.</text>
</comment>
<dbReference type="CDD" id="cd01347">
    <property type="entry name" value="ligand_gated_channel"/>
    <property type="match status" value="1"/>
</dbReference>
<organism evidence="16 17">
    <name type="scientific">Roseiterribacter gracilis</name>
    <dbReference type="NCBI Taxonomy" id="2812848"/>
    <lineage>
        <taxon>Bacteria</taxon>
        <taxon>Pseudomonadati</taxon>
        <taxon>Pseudomonadota</taxon>
        <taxon>Alphaproteobacteria</taxon>
        <taxon>Rhodospirillales</taxon>
        <taxon>Roseiterribacteraceae</taxon>
        <taxon>Roseiterribacter</taxon>
    </lineage>
</organism>
<dbReference type="Pfam" id="PF00593">
    <property type="entry name" value="TonB_dep_Rec_b-barrel"/>
    <property type="match status" value="1"/>
</dbReference>
<dbReference type="InterPro" id="IPR036942">
    <property type="entry name" value="Beta-barrel_TonB_sf"/>
</dbReference>
<reference evidence="16" key="1">
    <citation type="submission" date="2021-02" db="EMBL/GenBank/DDBJ databases">
        <title>Genome sequence of Rhodospirillales sp. strain TMPK1 isolated from soil.</title>
        <authorList>
            <person name="Nakai R."/>
            <person name="Kusada H."/>
            <person name="Tamaki H."/>
        </authorList>
    </citation>
    <scope>NUCLEOTIDE SEQUENCE</scope>
    <source>
        <strain evidence="16">TMPK1</strain>
    </source>
</reference>
<evidence type="ECO:0000256" key="1">
    <source>
        <dbReference type="ARBA" id="ARBA00004571"/>
    </source>
</evidence>